<comment type="pathway">
    <text evidence="1 5">Carbohydrate metabolism; hexose metabolism.</text>
</comment>
<dbReference type="SUPFAM" id="SSF74650">
    <property type="entry name" value="Galactose mutarotase-like"/>
    <property type="match status" value="1"/>
</dbReference>
<evidence type="ECO:0000256" key="9">
    <source>
        <dbReference type="SAM" id="SignalP"/>
    </source>
</evidence>
<keyword evidence="11" id="KW-1185">Reference proteome</keyword>
<comment type="similarity">
    <text evidence="2 5">Belongs to the aldose epimerase family.</text>
</comment>
<dbReference type="PANTHER" id="PTHR10091:SF0">
    <property type="entry name" value="GALACTOSE MUTAROTASE"/>
    <property type="match status" value="1"/>
</dbReference>
<gene>
    <name evidence="10" type="ORF">GRI65_06495</name>
</gene>
<reference evidence="10 11" key="1">
    <citation type="submission" date="2019-12" db="EMBL/GenBank/DDBJ databases">
        <title>Genomic-based taxomic classification of the family Erythrobacteraceae.</title>
        <authorList>
            <person name="Xu L."/>
        </authorList>
    </citation>
    <scope>NUCLEOTIDE SEQUENCE [LARGE SCALE GENOMIC DNA]</scope>
    <source>
        <strain evidence="10 11">KCTC 42453</strain>
    </source>
</reference>
<dbReference type="OrthoDB" id="9779408at2"/>
<evidence type="ECO:0000313" key="11">
    <source>
        <dbReference type="Proteomes" id="UP000431922"/>
    </source>
</evidence>
<dbReference type="GO" id="GO:0006006">
    <property type="term" value="P:glucose metabolic process"/>
    <property type="evidence" value="ECO:0007669"/>
    <property type="project" value="TreeGrafter"/>
</dbReference>
<dbReference type="Proteomes" id="UP000431922">
    <property type="component" value="Unassembled WGS sequence"/>
</dbReference>
<evidence type="ECO:0000256" key="2">
    <source>
        <dbReference type="ARBA" id="ARBA00006206"/>
    </source>
</evidence>
<organism evidence="10 11">
    <name type="scientific">Allopontixanthobacter sediminis</name>
    <dbReference type="NCBI Taxonomy" id="1689985"/>
    <lineage>
        <taxon>Bacteria</taxon>
        <taxon>Pseudomonadati</taxon>
        <taxon>Pseudomonadota</taxon>
        <taxon>Alphaproteobacteria</taxon>
        <taxon>Sphingomonadales</taxon>
        <taxon>Erythrobacteraceae</taxon>
        <taxon>Allopontixanthobacter</taxon>
    </lineage>
</organism>
<feature type="signal peptide" evidence="9">
    <location>
        <begin position="1"/>
        <end position="18"/>
    </location>
</feature>
<dbReference type="AlphaFoldDB" id="A0A845B0Y5"/>
<dbReference type="UniPathway" id="UPA00242"/>
<feature type="active site" description="Proton donor" evidence="6">
    <location>
        <position position="198"/>
    </location>
</feature>
<sequence length="382" mass="40482">MRAGVTAVAAVASMQVMAADAQREDAGVLADGTAVEAVTLSNANGVSARILSYGATLQSLHAPDREGVPSDITLGYDDAQSYQTRPNYFGVTVGRYANRIAGGRFTLDVKPVQLTLNDGANSLHGGTDGFDKRNWRIVSVTSGPVARAVLEIDSPDGDQGYPGALSVRVTYTLDEGGDLGILFEAETDAPTVVNMTNHALFNLSGQGSGEDATGHWLVMPASRYTPVDDALIPTGELRQVVGSPFDFRSPRMVAEGLRDGSDPQIVIGRGYDHNWALDKGRTAEPELAARLVHPGSGRVLDVLTTEPGLQFYSGNFLVGTVTGKGGTVYRMGDGLALEPQLFPDTPNQPAFGSARIVPGAPYRHQMIYRVYTMPADQGEAGQ</sequence>
<proteinExistence type="inferred from homology"/>
<feature type="binding site" evidence="7">
    <location>
        <position position="272"/>
    </location>
    <ligand>
        <name>beta-D-galactose</name>
        <dbReference type="ChEBI" id="CHEBI:27667"/>
    </ligand>
</feature>
<feature type="active site" description="Proton acceptor" evidence="6">
    <location>
        <position position="338"/>
    </location>
</feature>
<dbReference type="PIRSF" id="PIRSF005096">
    <property type="entry name" value="GALM"/>
    <property type="match status" value="1"/>
</dbReference>
<dbReference type="Gene3D" id="2.70.98.10">
    <property type="match status" value="1"/>
</dbReference>
<dbReference type="Pfam" id="PF01263">
    <property type="entry name" value="Aldose_epim"/>
    <property type="match status" value="1"/>
</dbReference>
<evidence type="ECO:0000256" key="1">
    <source>
        <dbReference type="ARBA" id="ARBA00005028"/>
    </source>
</evidence>
<keyword evidence="3 5" id="KW-0413">Isomerase</keyword>
<protein>
    <recommendedName>
        <fullName evidence="5">Aldose 1-epimerase</fullName>
        <ecNumber evidence="5">5.1.3.3</ecNumber>
    </recommendedName>
</protein>
<name>A0A845B0Y5_9SPHN</name>
<evidence type="ECO:0000256" key="4">
    <source>
        <dbReference type="ARBA" id="ARBA00023277"/>
    </source>
</evidence>
<dbReference type="InterPro" id="IPR014718">
    <property type="entry name" value="GH-type_carb-bd"/>
</dbReference>
<dbReference type="PANTHER" id="PTHR10091">
    <property type="entry name" value="ALDOSE-1-EPIMERASE"/>
    <property type="match status" value="1"/>
</dbReference>
<dbReference type="InterPro" id="IPR011013">
    <property type="entry name" value="Gal_mutarotase_sf_dom"/>
</dbReference>
<dbReference type="GO" id="GO:0005737">
    <property type="term" value="C:cytoplasm"/>
    <property type="evidence" value="ECO:0007669"/>
    <property type="project" value="TreeGrafter"/>
</dbReference>
<comment type="caution">
    <text evidence="10">The sequence shown here is derived from an EMBL/GenBank/DDBJ whole genome shotgun (WGS) entry which is preliminary data.</text>
</comment>
<dbReference type="CDD" id="cd09019">
    <property type="entry name" value="galactose_mutarotase_like"/>
    <property type="match status" value="1"/>
</dbReference>
<feature type="binding site" evidence="8">
    <location>
        <begin position="98"/>
        <end position="99"/>
    </location>
    <ligand>
        <name>beta-D-galactose</name>
        <dbReference type="ChEBI" id="CHEBI:27667"/>
    </ligand>
</feature>
<keyword evidence="4 5" id="KW-0119">Carbohydrate metabolism</keyword>
<evidence type="ECO:0000256" key="6">
    <source>
        <dbReference type="PIRSR" id="PIRSR005096-1"/>
    </source>
</evidence>
<dbReference type="EMBL" id="WTYL01000002">
    <property type="protein sequence ID" value="MXP44100.1"/>
    <property type="molecule type" value="Genomic_DNA"/>
</dbReference>
<dbReference type="InterPro" id="IPR047215">
    <property type="entry name" value="Galactose_mutarotase-like"/>
</dbReference>
<evidence type="ECO:0000313" key="10">
    <source>
        <dbReference type="EMBL" id="MXP44100.1"/>
    </source>
</evidence>
<keyword evidence="9" id="KW-0732">Signal</keyword>
<dbReference type="InterPro" id="IPR015443">
    <property type="entry name" value="Aldose_1-epimerase"/>
</dbReference>
<accession>A0A845B0Y5</accession>
<evidence type="ECO:0000256" key="3">
    <source>
        <dbReference type="ARBA" id="ARBA00023235"/>
    </source>
</evidence>
<comment type="catalytic activity">
    <reaction evidence="5">
        <text>alpha-D-glucose = beta-D-glucose</text>
        <dbReference type="Rhea" id="RHEA:10264"/>
        <dbReference type="ChEBI" id="CHEBI:15903"/>
        <dbReference type="ChEBI" id="CHEBI:17925"/>
        <dbReference type="EC" id="5.1.3.3"/>
    </reaction>
</comment>
<evidence type="ECO:0000256" key="7">
    <source>
        <dbReference type="PIRSR" id="PIRSR005096-2"/>
    </source>
</evidence>
<feature type="chain" id="PRO_5032841637" description="Aldose 1-epimerase" evidence="9">
    <location>
        <begin position="19"/>
        <end position="382"/>
    </location>
</feature>
<dbReference type="GO" id="GO:0030246">
    <property type="term" value="F:carbohydrate binding"/>
    <property type="evidence" value="ECO:0007669"/>
    <property type="project" value="InterPro"/>
</dbReference>
<dbReference type="GO" id="GO:0004034">
    <property type="term" value="F:aldose 1-epimerase activity"/>
    <property type="evidence" value="ECO:0007669"/>
    <property type="project" value="UniProtKB-EC"/>
</dbReference>
<dbReference type="NCBIfam" id="NF008277">
    <property type="entry name" value="PRK11055.1"/>
    <property type="match status" value="1"/>
</dbReference>
<dbReference type="GO" id="GO:0033499">
    <property type="term" value="P:galactose catabolic process via UDP-galactose, Leloir pathway"/>
    <property type="evidence" value="ECO:0007669"/>
    <property type="project" value="TreeGrafter"/>
</dbReference>
<evidence type="ECO:0000256" key="5">
    <source>
        <dbReference type="PIRNR" id="PIRNR005096"/>
    </source>
</evidence>
<evidence type="ECO:0000256" key="8">
    <source>
        <dbReference type="PIRSR" id="PIRSR005096-3"/>
    </source>
</evidence>
<dbReference type="EC" id="5.1.3.3" evidence="5"/>
<dbReference type="InterPro" id="IPR008183">
    <property type="entry name" value="Aldose_1/G6P_1-epimerase"/>
</dbReference>